<sequence>MQFIYALAALAAVLATSVNAVPHWHHSGDCYIGGSNNQGDTHGALNGLLGGGILSDNSQNSENFVICDD</sequence>
<gene>
    <name evidence="2" type="ORF">BCR43DRAFT_496770</name>
</gene>
<feature type="signal peptide" evidence="1">
    <location>
        <begin position="1"/>
        <end position="20"/>
    </location>
</feature>
<name>A0A1X2H5V9_SYNRA</name>
<evidence type="ECO:0000313" key="2">
    <source>
        <dbReference type="EMBL" id="ORY93350.1"/>
    </source>
</evidence>
<reference evidence="2 3" key="1">
    <citation type="submission" date="2016-07" db="EMBL/GenBank/DDBJ databases">
        <title>Pervasive Adenine N6-methylation of Active Genes in Fungi.</title>
        <authorList>
            <consortium name="DOE Joint Genome Institute"/>
            <person name="Mondo S.J."/>
            <person name="Dannebaum R.O."/>
            <person name="Kuo R.C."/>
            <person name="Labutti K."/>
            <person name="Haridas S."/>
            <person name="Kuo A."/>
            <person name="Salamov A."/>
            <person name="Ahrendt S.R."/>
            <person name="Lipzen A."/>
            <person name="Sullivan W."/>
            <person name="Andreopoulos W.B."/>
            <person name="Clum A."/>
            <person name="Lindquist E."/>
            <person name="Daum C."/>
            <person name="Ramamoorthy G.K."/>
            <person name="Gryganskyi A."/>
            <person name="Culley D."/>
            <person name="Magnuson J.K."/>
            <person name="James T.Y."/>
            <person name="O'Malley M.A."/>
            <person name="Stajich J.E."/>
            <person name="Spatafora J.W."/>
            <person name="Visel A."/>
            <person name="Grigoriev I.V."/>
        </authorList>
    </citation>
    <scope>NUCLEOTIDE SEQUENCE [LARGE SCALE GENOMIC DNA]</scope>
    <source>
        <strain evidence="2 3">NRRL 2496</strain>
    </source>
</reference>
<accession>A0A1X2H5V9</accession>
<comment type="caution">
    <text evidence="2">The sequence shown here is derived from an EMBL/GenBank/DDBJ whole genome shotgun (WGS) entry which is preliminary data.</text>
</comment>
<organism evidence="2 3">
    <name type="scientific">Syncephalastrum racemosum</name>
    <name type="common">Filamentous fungus</name>
    <dbReference type="NCBI Taxonomy" id="13706"/>
    <lineage>
        <taxon>Eukaryota</taxon>
        <taxon>Fungi</taxon>
        <taxon>Fungi incertae sedis</taxon>
        <taxon>Mucoromycota</taxon>
        <taxon>Mucoromycotina</taxon>
        <taxon>Mucoromycetes</taxon>
        <taxon>Mucorales</taxon>
        <taxon>Syncephalastraceae</taxon>
        <taxon>Syncephalastrum</taxon>
    </lineage>
</organism>
<keyword evidence="3" id="KW-1185">Reference proteome</keyword>
<dbReference type="EMBL" id="MCGN01000009">
    <property type="protein sequence ID" value="ORY93350.1"/>
    <property type="molecule type" value="Genomic_DNA"/>
</dbReference>
<dbReference type="Proteomes" id="UP000242180">
    <property type="component" value="Unassembled WGS sequence"/>
</dbReference>
<dbReference type="AlphaFoldDB" id="A0A1X2H5V9"/>
<protein>
    <submittedName>
        <fullName evidence="2">Uncharacterized protein</fullName>
    </submittedName>
</protein>
<proteinExistence type="predicted"/>
<keyword evidence="1" id="KW-0732">Signal</keyword>
<evidence type="ECO:0000256" key="1">
    <source>
        <dbReference type="SAM" id="SignalP"/>
    </source>
</evidence>
<evidence type="ECO:0000313" key="3">
    <source>
        <dbReference type="Proteomes" id="UP000242180"/>
    </source>
</evidence>
<feature type="chain" id="PRO_5012575173" evidence="1">
    <location>
        <begin position="21"/>
        <end position="69"/>
    </location>
</feature>
<dbReference type="InParanoid" id="A0A1X2H5V9"/>